<evidence type="ECO:0000313" key="3">
    <source>
        <dbReference type="EMBL" id="EJF55187.1"/>
    </source>
</evidence>
<evidence type="ECO:0000256" key="1">
    <source>
        <dbReference type="PROSITE-ProRule" id="PRU00110"/>
    </source>
</evidence>
<dbReference type="InterPro" id="IPR008207">
    <property type="entry name" value="Sig_transdc_His_kin_Hpt_dom"/>
</dbReference>
<dbReference type="EMBL" id="JH719941">
    <property type="protein sequence ID" value="EJF55187.1"/>
    <property type="molecule type" value="Genomic_DNA"/>
</dbReference>
<organism evidence="3 4">
    <name type="scientific">Saprospira grandis DSM 2844</name>
    <dbReference type="NCBI Taxonomy" id="694433"/>
    <lineage>
        <taxon>Bacteria</taxon>
        <taxon>Pseudomonadati</taxon>
        <taxon>Bacteroidota</taxon>
        <taxon>Saprospiria</taxon>
        <taxon>Saprospirales</taxon>
        <taxon>Saprospiraceae</taxon>
        <taxon>Saprospira</taxon>
    </lineage>
</organism>
<dbReference type="Pfam" id="PF01627">
    <property type="entry name" value="Hpt"/>
    <property type="match status" value="1"/>
</dbReference>
<feature type="domain" description="HPt" evidence="2">
    <location>
        <begin position="18"/>
        <end position="113"/>
    </location>
</feature>
<keyword evidence="1" id="KW-0597">Phosphoprotein</keyword>
<dbReference type="OrthoDB" id="9832629at2"/>
<dbReference type="InterPro" id="IPR036641">
    <property type="entry name" value="HPT_dom_sf"/>
</dbReference>
<dbReference type="HOGENOM" id="CLU_2107312_0_0_10"/>
<proteinExistence type="predicted"/>
<dbReference type="GO" id="GO:0004672">
    <property type="term" value="F:protein kinase activity"/>
    <property type="evidence" value="ECO:0007669"/>
    <property type="project" value="UniProtKB-ARBA"/>
</dbReference>
<reference evidence="4" key="1">
    <citation type="journal article" date="2012" name="Stand. Genomic Sci.">
        <title>Permanent draft genome sequence of the gliding predator Saprospira grandis strain Sa g1 (= HR1).</title>
        <authorList>
            <person name="Mavromatis K."/>
            <person name="Chertkov O."/>
            <person name="Lapidus A."/>
            <person name="Nolan M."/>
            <person name="Lucas S."/>
            <person name="Tice H."/>
            <person name="Del Rio T.G."/>
            <person name="Cheng J.F."/>
            <person name="Han C."/>
            <person name="Tapia R."/>
            <person name="Bruce D."/>
            <person name="Goodwin L.A."/>
            <person name="Pitluck S."/>
            <person name="Huntemann M."/>
            <person name="Liolios K."/>
            <person name="Pagani I."/>
            <person name="Ivanova N."/>
            <person name="Mikhailova N."/>
            <person name="Pati A."/>
            <person name="Chen A."/>
            <person name="Palaniappan K."/>
            <person name="Land M."/>
            <person name="Brambilla E.M."/>
            <person name="Rohde M."/>
            <person name="Spring S."/>
            <person name="Goker M."/>
            <person name="Detter J.C."/>
            <person name="Bristow J."/>
            <person name="Eisen J.A."/>
            <person name="Markowitz V."/>
            <person name="Hugenholtz P."/>
            <person name="Kyrpides N.C."/>
            <person name="Klenk H.P."/>
            <person name="Woyke T."/>
        </authorList>
    </citation>
    <scope>NUCLEOTIDE SEQUENCE [LARGE SCALE GENOMIC DNA]</scope>
    <source>
        <strain evidence="4">DSM 2844</strain>
    </source>
</reference>
<dbReference type="RefSeq" id="WP_002656127.1">
    <property type="nucleotide sequence ID" value="NZ_JH719941.1"/>
</dbReference>
<gene>
    <name evidence="3" type="ORF">SapgrDRAFT_3555</name>
</gene>
<dbReference type="AlphaFoldDB" id="J0PC29"/>
<protein>
    <submittedName>
        <fullName evidence="3">Hpt domain-containing protein</fullName>
    </submittedName>
</protein>
<feature type="modified residue" description="Phosphohistidine" evidence="1">
    <location>
        <position position="57"/>
    </location>
</feature>
<dbReference type="Gene3D" id="1.20.120.160">
    <property type="entry name" value="HPT domain"/>
    <property type="match status" value="1"/>
</dbReference>
<dbReference type="Proteomes" id="UP000005113">
    <property type="component" value="Unassembled WGS sequence"/>
</dbReference>
<evidence type="ECO:0000259" key="2">
    <source>
        <dbReference type="PROSITE" id="PS50894"/>
    </source>
</evidence>
<sequence length="115" mass="13403">MTALHIQLGRLKQLVGQEEEQWRPFLLDFAQELQQMQAALKSAKINNNWSKISQLLHQLKSNLYLFGCLEAYQNAQDLEAFTQLKSPKMSLFTDSFQDFLSLLKCIELEAQNWPK</sequence>
<name>J0PC29_9BACT</name>
<evidence type="ECO:0000313" key="4">
    <source>
        <dbReference type="Proteomes" id="UP000005113"/>
    </source>
</evidence>
<dbReference type="SUPFAM" id="SSF47226">
    <property type="entry name" value="Histidine-containing phosphotransfer domain, HPT domain"/>
    <property type="match status" value="1"/>
</dbReference>
<accession>J0PC29</accession>
<dbReference type="GO" id="GO:0000160">
    <property type="term" value="P:phosphorelay signal transduction system"/>
    <property type="evidence" value="ECO:0007669"/>
    <property type="project" value="InterPro"/>
</dbReference>
<dbReference type="PROSITE" id="PS50894">
    <property type="entry name" value="HPT"/>
    <property type="match status" value="1"/>
</dbReference>